<dbReference type="FunFam" id="3.40.50.720:FF:000084">
    <property type="entry name" value="Short-chain dehydrogenase reductase"/>
    <property type="match status" value="1"/>
</dbReference>
<evidence type="ECO:0000313" key="5">
    <source>
        <dbReference type="Proteomes" id="UP000249688"/>
    </source>
</evidence>
<evidence type="ECO:0000256" key="2">
    <source>
        <dbReference type="ARBA" id="ARBA00023002"/>
    </source>
</evidence>
<gene>
    <name evidence="4" type="ORF">C8P66_11941</name>
</gene>
<dbReference type="PANTHER" id="PTHR42760:SF133">
    <property type="entry name" value="3-OXOACYL-[ACYL-CARRIER-PROTEIN] REDUCTASE"/>
    <property type="match status" value="1"/>
</dbReference>
<sequence length="257" mass="26223">MIRYDLSGKTALVTGGASGIGLATATMLANNGCAVAINHLHDDARGPEAVEALAAATGARVISAPGNVADPDDAERMVTAAIADLGRLDYLVNNAGTPGTRTAIPPKELERITEEMWQTVIGVNLLGVFRCGKAAAPALTAAHGAIVNVASIAGLGSAGSSLAYGATKAGVVSLTQNFARALGPDVRVNGVAPGAVDSTWMVEWTEARRQVSAEKALLKRRCTPEDIAEVILFLLAGAAMVTGQVIVVDGGLTLESR</sequence>
<keyword evidence="2" id="KW-0560">Oxidoreductase</keyword>
<comment type="similarity">
    <text evidence="1">Belongs to the short-chain dehydrogenases/reductases (SDR) family.</text>
</comment>
<dbReference type="PROSITE" id="PS00061">
    <property type="entry name" value="ADH_SHORT"/>
    <property type="match status" value="1"/>
</dbReference>
<keyword evidence="3" id="KW-1133">Transmembrane helix</keyword>
<evidence type="ECO:0000256" key="1">
    <source>
        <dbReference type="ARBA" id="ARBA00006484"/>
    </source>
</evidence>
<reference evidence="4 5" key="1">
    <citation type="submission" date="2018-06" db="EMBL/GenBank/DDBJ databases">
        <title>Genomic Encyclopedia of Archaeal and Bacterial Type Strains, Phase II (KMG-II): from individual species to whole genera.</title>
        <authorList>
            <person name="Goeker M."/>
        </authorList>
    </citation>
    <scope>NUCLEOTIDE SEQUENCE [LARGE SCALE GENOMIC DNA]</scope>
    <source>
        <strain evidence="4 5">DSM 24525</strain>
    </source>
</reference>
<dbReference type="CDD" id="cd05233">
    <property type="entry name" value="SDR_c"/>
    <property type="match status" value="1"/>
</dbReference>
<feature type="transmembrane region" description="Helical" evidence="3">
    <location>
        <begin position="227"/>
        <end position="247"/>
    </location>
</feature>
<accession>A0A2W7I7A9</accession>
<dbReference type="Proteomes" id="UP000249688">
    <property type="component" value="Unassembled WGS sequence"/>
</dbReference>
<name>A0A2W7I7A9_9PROT</name>
<evidence type="ECO:0000256" key="3">
    <source>
        <dbReference type="SAM" id="Phobius"/>
    </source>
</evidence>
<dbReference type="InterPro" id="IPR002347">
    <property type="entry name" value="SDR_fam"/>
</dbReference>
<dbReference type="GO" id="GO:0016616">
    <property type="term" value="F:oxidoreductase activity, acting on the CH-OH group of donors, NAD or NADP as acceptor"/>
    <property type="evidence" value="ECO:0007669"/>
    <property type="project" value="TreeGrafter"/>
</dbReference>
<proteinExistence type="inferred from homology"/>
<keyword evidence="3" id="KW-0812">Transmembrane</keyword>
<dbReference type="SUPFAM" id="SSF51735">
    <property type="entry name" value="NAD(P)-binding Rossmann-fold domains"/>
    <property type="match status" value="1"/>
</dbReference>
<dbReference type="PRINTS" id="PR00080">
    <property type="entry name" value="SDRFAMILY"/>
</dbReference>
<dbReference type="PRINTS" id="PR00081">
    <property type="entry name" value="GDHRDH"/>
</dbReference>
<dbReference type="RefSeq" id="WP_111399331.1">
    <property type="nucleotide sequence ID" value="NZ_QKYU01000019.1"/>
</dbReference>
<dbReference type="InterPro" id="IPR020904">
    <property type="entry name" value="Sc_DH/Rdtase_CS"/>
</dbReference>
<dbReference type="Pfam" id="PF13561">
    <property type="entry name" value="adh_short_C2"/>
    <property type="match status" value="1"/>
</dbReference>
<dbReference type="PANTHER" id="PTHR42760">
    <property type="entry name" value="SHORT-CHAIN DEHYDROGENASES/REDUCTASES FAMILY MEMBER"/>
    <property type="match status" value="1"/>
</dbReference>
<keyword evidence="5" id="KW-1185">Reference proteome</keyword>
<comment type="caution">
    <text evidence="4">The sequence shown here is derived from an EMBL/GenBank/DDBJ whole genome shotgun (WGS) entry which is preliminary data.</text>
</comment>
<keyword evidence="3" id="KW-0472">Membrane</keyword>
<evidence type="ECO:0000313" key="4">
    <source>
        <dbReference type="EMBL" id="PZW42149.1"/>
    </source>
</evidence>
<dbReference type="InterPro" id="IPR036291">
    <property type="entry name" value="NAD(P)-bd_dom_sf"/>
</dbReference>
<dbReference type="AlphaFoldDB" id="A0A2W7I7A9"/>
<dbReference type="EMBL" id="QKYU01000019">
    <property type="protein sequence ID" value="PZW42149.1"/>
    <property type="molecule type" value="Genomic_DNA"/>
</dbReference>
<dbReference type="OrthoDB" id="198783at2"/>
<organism evidence="4 5">
    <name type="scientific">Humitalea rosea</name>
    <dbReference type="NCBI Taxonomy" id="990373"/>
    <lineage>
        <taxon>Bacteria</taxon>
        <taxon>Pseudomonadati</taxon>
        <taxon>Pseudomonadota</taxon>
        <taxon>Alphaproteobacteria</taxon>
        <taxon>Acetobacterales</taxon>
        <taxon>Roseomonadaceae</taxon>
        <taxon>Humitalea</taxon>
    </lineage>
</organism>
<protein>
    <submittedName>
        <fullName evidence="4">3-oxoacyl-[acyl-carrier protein] reductase</fullName>
    </submittedName>
</protein>
<dbReference type="Gene3D" id="3.40.50.720">
    <property type="entry name" value="NAD(P)-binding Rossmann-like Domain"/>
    <property type="match status" value="1"/>
</dbReference>